<dbReference type="RefSeq" id="WP_264847677.1">
    <property type="nucleotide sequence ID" value="NZ_BPMA01000066.1"/>
</dbReference>
<evidence type="ECO:0008006" key="5">
    <source>
        <dbReference type="Google" id="ProtNLM"/>
    </source>
</evidence>
<evidence type="ECO:0000313" key="4">
    <source>
        <dbReference type="Proteomes" id="UP001208692"/>
    </source>
</evidence>
<dbReference type="Pfam" id="PF10652">
    <property type="entry name" value="DUF2480"/>
    <property type="match status" value="1"/>
</dbReference>
<accession>A0AAV5B020</accession>
<dbReference type="EMBL" id="BQKA01000056">
    <property type="protein sequence ID" value="GJM51428.1"/>
    <property type="molecule type" value="Genomic_DNA"/>
</dbReference>
<dbReference type="EMBL" id="BQKB01000028">
    <property type="protein sequence ID" value="GJM53166.1"/>
    <property type="molecule type" value="Genomic_DNA"/>
</dbReference>
<sequence>MEEQIVNRVANSSLEVFDLEDYFPKQEIVLFDLKQWLWEELVLKEKDFRSQVEVHSWQQYTNKYIAIDCSSQAIIPLWAYMLIASKLEPFAKKIVKGSIENLLSDIYKEKLSKIDYSYLKNKSVIIKGCTHKPVPDSAYLTVMEYIQPLARSIMYGEACSAVPIFKKK</sequence>
<evidence type="ECO:0000313" key="2">
    <source>
        <dbReference type="EMBL" id="GJM53166.1"/>
    </source>
</evidence>
<organism evidence="1 3">
    <name type="scientific">Capnocytophaga catalasegens</name>
    <dbReference type="NCBI Taxonomy" id="1004260"/>
    <lineage>
        <taxon>Bacteria</taxon>
        <taxon>Pseudomonadati</taxon>
        <taxon>Bacteroidota</taxon>
        <taxon>Flavobacteriia</taxon>
        <taxon>Flavobacteriales</taxon>
        <taxon>Flavobacteriaceae</taxon>
        <taxon>Capnocytophaga</taxon>
    </lineage>
</organism>
<dbReference type="Proteomes" id="UP001208692">
    <property type="component" value="Unassembled WGS sequence"/>
</dbReference>
<evidence type="ECO:0000313" key="3">
    <source>
        <dbReference type="Proteomes" id="UP001207736"/>
    </source>
</evidence>
<dbReference type="InterPro" id="IPR018914">
    <property type="entry name" value="DUF2480"/>
</dbReference>
<comment type="caution">
    <text evidence="1">The sequence shown here is derived from an EMBL/GenBank/DDBJ whole genome shotgun (WGS) entry which is preliminary data.</text>
</comment>
<proteinExistence type="predicted"/>
<reference evidence="1 4" key="1">
    <citation type="submission" date="2021-11" db="EMBL/GenBank/DDBJ databases">
        <title>Draft genome sequence of Capnocytophaga sp. strain KC07075 isolated from cat oral cavity.</title>
        <authorList>
            <person name="Suzuki M."/>
            <person name="Imaoka K."/>
            <person name="Kimura M."/>
            <person name="Morikawa S."/>
            <person name="Maeda K."/>
        </authorList>
    </citation>
    <scope>NUCLEOTIDE SEQUENCE</scope>
    <source>
        <strain evidence="1">KC07075</strain>
        <strain evidence="2 4">KC07079</strain>
    </source>
</reference>
<keyword evidence="4" id="KW-1185">Reference proteome</keyword>
<name>A0AAV5B020_9FLAO</name>
<protein>
    <recommendedName>
        <fullName evidence="5">DUF2480 family protein</fullName>
    </recommendedName>
</protein>
<dbReference type="Proteomes" id="UP001207736">
    <property type="component" value="Unassembled WGS sequence"/>
</dbReference>
<evidence type="ECO:0000313" key="1">
    <source>
        <dbReference type="EMBL" id="GJM51428.1"/>
    </source>
</evidence>
<gene>
    <name evidence="1" type="ORF">RCZ15_24010</name>
    <name evidence="2" type="ORF">RCZ16_14830</name>
</gene>
<dbReference type="AlphaFoldDB" id="A0AAV5B020"/>